<dbReference type="CDD" id="cd04301">
    <property type="entry name" value="NAT_SF"/>
    <property type="match status" value="1"/>
</dbReference>
<protein>
    <submittedName>
        <fullName evidence="6">(SSU ribosomal protein S18P)-alanine acetyltransferase</fullName>
        <ecNumber evidence="6">2.3.1.267</ecNumber>
    </submittedName>
</protein>
<evidence type="ECO:0000256" key="3">
    <source>
        <dbReference type="ARBA" id="ARBA00022679"/>
    </source>
</evidence>
<evidence type="ECO:0000313" key="7">
    <source>
        <dbReference type="Proteomes" id="UP000509458"/>
    </source>
</evidence>
<dbReference type="Pfam" id="PF00583">
    <property type="entry name" value="Acetyltransf_1"/>
    <property type="match status" value="1"/>
</dbReference>
<keyword evidence="3 6" id="KW-0808">Transferase</keyword>
<dbReference type="Gene3D" id="3.40.630.30">
    <property type="match status" value="1"/>
</dbReference>
<reference evidence="6 7" key="1">
    <citation type="submission" date="2020-06" db="EMBL/GenBank/DDBJ databases">
        <authorList>
            <person name="Duchaud E."/>
        </authorList>
    </citation>
    <scope>NUCLEOTIDE SEQUENCE [LARGE SCALE GENOMIC DNA]</scope>
    <source>
        <strain evidence="6">Alteromonas fortis</strain>
    </source>
</reference>
<keyword evidence="4 6" id="KW-0012">Acyltransferase</keyword>
<comment type="similarity">
    <text evidence="1">Belongs to the acetyltransferase family. RimI subfamily.</text>
</comment>
<dbReference type="NCBIfam" id="TIGR01575">
    <property type="entry name" value="rimI"/>
    <property type="match status" value="1"/>
</dbReference>
<evidence type="ECO:0000256" key="2">
    <source>
        <dbReference type="ARBA" id="ARBA00022490"/>
    </source>
</evidence>
<dbReference type="InterPro" id="IPR006464">
    <property type="entry name" value="AcTrfase_RimI/Ard1"/>
</dbReference>
<keyword evidence="6" id="KW-0687">Ribonucleoprotein</keyword>
<dbReference type="EC" id="2.3.1.267" evidence="6"/>
<dbReference type="AlphaFoldDB" id="A0A6T9XWM7"/>
<dbReference type="GO" id="GO:0008999">
    <property type="term" value="F:protein-N-terminal-alanine acetyltransferase activity"/>
    <property type="evidence" value="ECO:0007669"/>
    <property type="project" value="UniProtKB-EC"/>
</dbReference>
<keyword evidence="2" id="KW-0963">Cytoplasm</keyword>
<dbReference type="InterPro" id="IPR000182">
    <property type="entry name" value="GNAT_dom"/>
</dbReference>
<dbReference type="Proteomes" id="UP000509458">
    <property type="component" value="Chromosome"/>
</dbReference>
<evidence type="ECO:0000256" key="1">
    <source>
        <dbReference type="ARBA" id="ARBA00005395"/>
    </source>
</evidence>
<name>A0A6T9XWM7_ALTMA</name>
<sequence length="166" mass="18770">MKLVIVTPESFDKHIESAHVIHQHSQVVPWKLSTFADCFTKPYYGVFAFECDEVIGYAIMLEVVDEATLMDIAVDKNARGNGVGRALVDFVVEMSVKNGMGEIWLEVRESNYAAISLYESSGFEHIETRKNYYTVESSDNDKSGINRNIAQKENAKIMKWANPNLI</sequence>
<accession>A0A6T9XWM7</accession>
<proteinExistence type="inferred from homology"/>
<evidence type="ECO:0000256" key="4">
    <source>
        <dbReference type="ARBA" id="ARBA00023315"/>
    </source>
</evidence>
<evidence type="ECO:0000259" key="5">
    <source>
        <dbReference type="PROSITE" id="PS51186"/>
    </source>
</evidence>
<dbReference type="PROSITE" id="PS51186">
    <property type="entry name" value="GNAT"/>
    <property type="match status" value="1"/>
</dbReference>
<dbReference type="GO" id="GO:0005840">
    <property type="term" value="C:ribosome"/>
    <property type="evidence" value="ECO:0007669"/>
    <property type="project" value="UniProtKB-KW"/>
</dbReference>
<dbReference type="PANTHER" id="PTHR43420">
    <property type="entry name" value="ACETYLTRANSFERASE"/>
    <property type="match status" value="1"/>
</dbReference>
<dbReference type="SUPFAM" id="SSF55729">
    <property type="entry name" value="Acyl-CoA N-acyltransferases (Nat)"/>
    <property type="match status" value="1"/>
</dbReference>
<gene>
    <name evidence="6" type="ORF">ALFOR1_30020</name>
</gene>
<dbReference type="InterPro" id="IPR050680">
    <property type="entry name" value="YpeA/RimI_acetyltransf"/>
</dbReference>
<keyword evidence="6" id="KW-0689">Ribosomal protein</keyword>
<dbReference type="RefSeq" id="WP_179982711.1">
    <property type="nucleotide sequence ID" value="NZ_LR812090.1"/>
</dbReference>
<dbReference type="EMBL" id="LR812090">
    <property type="protein sequence ID" value="CAB9493128.1"/>
    <property type="molecule type" value="Genomic_DNA"/>
</dbReference>
<evidence type="ECO:0000313" key="6">
    <source>
        <dbReference type="EMBL" id="CAB9493128.1"/>
    </source>
</evidence>
<dbReference type="PANTHER" id="PTHR43420:SF44">
    <property type="entry name" value="ACETYLTRANSFERASE YPEA"/>
    <property type="match status" value="1"/>
</dbReference>
<organism evidence="6 7">
    <name type="scientific">Alteromonas macleodii</name>
    <name type="common">Pseudoalteromonas macleodii</name>
    <dbReference type="NCBI Taxonomy" id="28108"/>
    <lineage>
        <taxon>Bacteria</taxon>
        <taxon>Pseudomonadati</taxon>
        <taxon>Pseudomonadota</taxon>
        <taxon>Gammaproteobacteria</taxon>
        <taxon>Alteromonadales</taxon>
        <taxon>Alteromonadaceae</taxon>
        <taxon>Alteromonas/Salinimonas group</taxon>
        <taxon>Alteromonas</taxon>
    </lineage>
</organism>
<feature type="domain" description="N-acetyltransferase" evidence="5">
    <location>
        <begin position="1"/>
        <end position="141"/>
    </location>
</feature>
<dbReference type="InterPro" id="IPR016181">
    <property type="entry name" value="Acyl_CoA_acyltransferase"/>
</dbReference>